<keyword evidence="12" id="KW-0505">Motor protein</keyword>
<dbReference type="InterPro" id="IPR042222">
    <property type="entry name" value="Dynein_2_N"/>
</dbReference>
<dbReference type="GO" id="GO:0005938">
    <property type="term" value="C:cell cortex"/>
    <property type="evidence" value="ECO:0007669"/>
    <property type="project" value="TreeGrafter"/>
</dbReference>
<dbReference type="GO" id="GO:0000235">
    <property type="term" value="C:astral microtubule"/>
    <property type="evidence" value="ECO:0007669"/>
    <property type="project" value="UniProtKB-ARBA"/>
</dbReference>
<dbReference type="InterPro" id="IPR041466">
    <property type="entry name" value="Dynein_AAA5_ext"/>
</dbReference>
<keyword evidence="6" id="KW-0493">Microtubule</keyword>
<dbReference type="Pfam" id="PF12780">
    <property type="entry name" value="AAA_8"/>
    <property type="match status" value="1"/>
</dbReference>
<dbReference type="FunFam" id="1.10.287.2620:FF:000001">
    <property type="entry name" value="Cytoplasmic dynein heavy chain 1"/>
    <property type="match status" value="1"/>
</dbReference>
<dbReference type="Gene3D" id="3.20.180.20">
    <property type="entry name" value="Dynein heavy chain, N-terminal domain 2"/>
    <property type="match status" value="1"/>
</dbReference>
<evidence type="ECO:0000256" key="1">
    <source>
        <dbReference type="ARBA" id="ARBA00004245"/>
    </source>
</evidence>
<dbReference type="CDD" id="cd00009">
    <property type="entry name" value="AAA"/>
    <property type="match status" value="1"/>
</dbReference>
<dbReference type="GO" id="GO:0005524">
    <property type="term" value="F:ATP binding"/>
    <property type="evidence" value="ECO:0007669"/>
    <property type="project" value="UniProtKB-KW"/>
</dbReference>
<dbReference type="Gene3D" id="1.10.8.720">
    <property type="entry name" value="Region D6 of dynein motor"/>
    <property type="match status" value="1"/>
</dbReference>
<comment type="subunit">
    <text evidence="3">Consists of at least two heavy chains and a number of intermediate and light chains.</text>
</comment>
<dbReference type="Pfam" id="PF22597">
    <property type="entry name" value="DYN_lid"/>
    <property type="match status" value="1"/>
</dbReference>
<dbReference type="SMART" id="SM00382">
    <property type="entry name" value="AAA"/>
    <property type="match status" value="4"/>
</dbReference>
<dbReference type="InterPro" id="IPR042219">
    <property type="entry name" value="AAA_lid_11_sf"/>
</dbReference>
<keyword evidence="11 15" id="KW-0175">Coiled coil</keyword>
<feature type="coiled-coil region" evidence="15">
    <location>
        <begin position="3244"/>
        <end position="3271"/>
    </location>
</feature>
<dbReference type="Pfam" id="PF12774">
    <property type="entry name" value="AAA_6"/>
    <property type="match status" value="1"/>
</dbReference>
<feature type="domain" description="AAA+ ATPase" evidence="16">
    <location>
        <begin position="2441"/>
        <end position="2594"/>
    </location>
</feature>
<dbReference type="InterPro" id="IPR024317">
    <property type="entry name" value="Dynein_heavy_chain_D4_dom"/>
</dbReference>
<dbReference type="VEuPathDB" id="FungiDB:YALI1_E39057g"/>
<evidence type="ECO:0000256" key="6">
    <source>
        <dbReference type="ARBA" id="ARBA00022701"/>
    </source>
</evidence>
<comment type="subcellular location">
    <subcellularLocation>
        <location evidence="1">Cytoplasm</location>
        <location evidence="1">Cytoskeleton</location>
    </subcellularLocation>
</comment>
<evidence type="ECO:0000256" key="13">
    <source>
        <dbReference type="ARBA" id="ARBA00023212"/>
    </source>
</evidence>
<dbReference type="PANTHER" id="PTHR10676">
    <property type="entry name" value="DYNEIN HEAVY CHAIN FAMILY PROTEIN"/>
    <property type="match status" value="1"/>
</dbReference>
<dbReference type="Pfam" id="PF18198">
    <property type="entry name" value="AAA_lid_11"/>
    <property type="match status" value="1"/>
</dbReference>
<dbReference type="Gene3D" id="1.20.920.30">
    <property type="match status" value="1"/>
</dbReference>
<dbReference type="GO" id="GO:0031122">
    <property type="term" value="P:cytoplasmic microtubule organization"/>
    <property type="evidence" value="ECO:0007669"/>
    <property type="project" value="TreeGrafter"/>
</dbReference>
<name>A0A371C0T6_YARLL</name>
<dbReference type="Gene3D" id="1.10.8.1220">
    <property type="match status" value="1"/>
</dbReference>
<organism evidence="17 18">
    <name type="scientific">Yarrowia lipolytica</name>
    <name type="common">Candida lipolytica</name>
    <dbReference type="NCBI Taxonomy" id="4952"/>
    <lineage>
        <taxon>Eukaryota</taxon>
        <taxon>Fungi</taxon>
        <taxon>Dikarya</taxon>
        <taxon>Ascomycota</taxon>
        <taxon>Saccharomycotina</taxon>
        <taxon>Dipodascomycetes</taxon>
        <taxon>Dipodascales</taxon>
        <taxon>Dipodascales incertae sedis</taxon>
        <taxon>Yarrowia</taxon>
    </lineage>
</organism>
<dbReference type="Pfam" id="PF17852">
    <property type="entry name" value="Dynein_AAA_lid"/>
    <property type="match status" value="1"/>
</dbReference>
<evidence type="ECO:0000256" key="4">
    <source>
        <dbReference type="ARBA" id="ARBA00022197"/>
    </source>
</evidence>
<dbReference type="GO" id="GO:0051959">
    <property type="term" value="F:dynein light intermediate chain binding"/>
    <property type="evidence" value="ECO:0007669"/>
    <property type="project" value="InterPro"/>
</dbReference>
<dbReference type="InterPro" id="IPR043157">
    <property type="entry name" value="Dynein_AAA1S"/>
</dbReference>
<dbReference type="GO" id="GO:0045505">
    <property type="term" value="F:dynein intermediate chain binding"/>
    <property type="evidence" value="ECO:0007669"/>
    <property type="project" value="InterPro"/>
</dbReference>
<accession>A0A371C0T6</accession>
<dbReference type="Gene3D" id="3.40.50.300">
    <property type="entry name" value="P-loop containing nucleotide triphosphate hydrolases"/>
    <property type="match status" value="5"/>
</dbReference>
<dbReference type="InterPro" id="IPR027417">
    <property type="entry name" value="P-loop_NTPase"/>
</dbReference>
<dbReference type="InterPro" id="IPR035706">
    <property type="entry name" value="AAA_9"/>
</dbReference>
<evidence type="ECO:0000256" key="2">
    <source>
        <dbReference type="ARBA" id="ARBA00008887"/>
    </source>
</evidence>
<feature type="coiled-coil region" evidence="15">
    <location>
        <begin position="3564"/>
        <end position="3591"/>
    </location>
</feature>
<keyword evidence="13" id="KW-0206">Cytoskeleton</keyword>
<dbReference type="InterPro" id="IPR003593">
    <property type="entry name" value="AAA+_ATPase"/>
</dbReference>
<dbReference type="SUPFAM" id="SSF52540">
    <property type="entry name" value="P-loop containing nucleoside triphosphate hydrolases"/>
    <property type="match status" value="4"/>
</dbReference>
<keyword evidence="7" id="KW-0677">Repeat</keyword>
<feature type="domain" description="AAA+ ATPase" evidence="16">
    <location>
        <begin position="2787"/>
        <end position="2945"/>
    </location>
</feature>
<dbReference type="InterPro" id="IPR026983">
    <property type="entry name" value="DHC"/>
</dbReference>
<evidence type="ECO:0000256" key="10">
    <source>
        <dbReference type="ARBA" id="ARBA00023017"/>
    </source>
</evidence>
<dbReference type="InterPro" id="IPR041658">
    <property type="entry name" value="AAA_lid_11"/>
</dbReference>
<keyword evidence="8" id="KW-0547">Nucleotide-binding</keyword>
<dbReference type="InterPro" id="IPR035699">
    <property type="entry name" value="AAA_6"/>
</dbReference>
<keyword evidence="5" id="KW-0963">Cytoplasm</keyword>
<dbReference type="Gene3D" id="1.10.8.710">
    <property type="match status" value="1"/>
</dbReference>
<dbReference type="Pfam" id="PF03028">
    <property type="entry name" value="Dynein_heavy"/>
    <property type="match status" value="1"/>
</dbReference>
<keyword evidence="9" id="KW-0067">ATP-binding</keyword>
<gene>
    <name evidence="17" type="ORF">B0I71DRAFT_102111</name>
</gene>
<proteinExistence type="inferred from homology"/>
<dbReference type="InterPro" id="IPR054354">
    <property type="entry name" value="DYNC2H1-like_lid"/>
</dbReference>
<dbReference type="Gene3D" id="1.10.472.130">
    <property type="match status" value="1"/>
</dbReference>
<evidence type="ECO:0000256" key="14">
    <source>
        <dbReference type="ARBA" id="ARBA00033439"/>
    </source>
</evidence>
<dbReference type="GO" id="GO:0030473">
    <property type="term" value="P:nuclear migration along microtubule"/>
    <property type="evidence" value="ECO:0007669"/>
    <property type="project" value="UniProtKB-ARBA"/>
</dbReference>
<dbReference type="Proteomes" id="UP000256601">
    <property type="component" value="Unassembled WGS sequence"/>
</dbReference>
<dbReference type="Gene3D" id="1.20.920.20">
    <property type="match status" value="1"/>
</dbReference>
<dbReference type="GO" id="GO:0008569">
    <property type="term" value="F:minus-end-directed microtubule motor activity"/>
    <property type="evidence" value="ECO:0007669"/>
    <property type="project" value="InterPro"/>
</dbReference>
<evidence type="ECO:0000256" key="8">
    <source>
        <dbReference type="ARBA" id="ARBA00022741"/>
    </source>
</evidence>
<evidence type="ECO:0000256" key="5">
    <source>
        <dbReference type="ARBA" id="ARBA00022490"/>
    </source>
</evidence>
<dbReference type="Pfam" id="PF08385">
    <property type="entry name" value="DHC_N1"/>
    <property type="match status" value="1"/>
</dbReference>
<dbReference type="Gene3D" id="1.20.140.100">
    <property type="entry name" value="Dynein heavy chain, N-terminal domain 2"/>
    <property type="match status" value="1"/>
</dbReference>
<dbReference type="VEuPathDB" id="FungiDB:YALI0_E32857g"/>
<dbReference type="Gene3D" id="6.10.140.1060">
    <property type="match status" value="1"/>
</dbReference>
<evidence type="ECO:0000259" key="16">
    <source>
        <dbReference type="SMART" id="SM00382"/>
    </source>
</evidence>
<dbReference type="EMBL" id="KZ859056">
    <property type="protein sequence ID" value="RDW23955.1"/>
    <property type="molecule type" value="Genomic_DNA"/>
</dbReference>
<evidence type="ECO:0000313" key="17">
    <source>
        <dbReference type="EMBL" id="RDW23955.1"/>
    </source>
</evidence>
<dbReference type="FunFam" id="1.20.140.100:FF:000002">
    <property type="entry name" value="Cytoplasmic dynein heavy chain 1"/>
    <property type="match status" value="1"/>
</dbReference>
<keyword evidence="10" id="KW-0243">Dynein</keyword>
<dbReference type="Pfam" id="PF12775">
    <property type="entry name" value="AAA_7"/>
    <property type="match status" value="1"/>
</dbReference>
<dbReference type="InterPro" id="IPR004273">
    <property type="entry name" value="Dynein_heavy_D6_P-loop"/>
</dbReference>
<evidence type="ECO:0000256" key="11">
    <source>
        <dbReference type="ARBA" id="ARBA00023054"/>
    </source>
</evidence>
<evidence type="ECO:0000313" key="18">
    <source>
        <dbReference type="Proteomes" id="UP000256601"/>
    </source>
</evidence>
<evidence type="ECO:0000256" key="9">
    <source>
        <dbReference type="ARBA" id="ARBA00022840"/>
    </source>
</evidence>
<dbReference type="GO" id="GO:0000070">
    <property type="term" value="P:mitotic sister chromatid segregation"/>
    <property type="evidence" value="ECO:0007669"/>
    <property type="project" value="UniProtKB-ARBA"/>
</dbReference>
<dbReference type="InterPro" id="IPR042228">
    <property type="entry name" value="Dynein_linker_3"/>
</dbReference>
<dbReference type="GO" id="GO:0005868">
    <property type="term" value="C:cytoplasmic dynein complex"/>
    <property type="evidence" value="ECO:0007669"/>
    <property type="project" value="UniProtKB-ARBA"/>
</dbReference>
<feature type="coiled-coil region" evidence="15">
    <location>
        <begin position="2998"/>
        <end position="3042"/>
    </location>
</feature>
<dbReference type="InterPro" id="IPR024743">
    <property type="entry name" value="Dynein_HC_stalk"/>
</dbReference>
<sequence length="4026" mass="452505">MPVSQDQVTAHVKSIITTLLSAQPENLTLDFTCELFTPGDVAAQVLFVSNGNAEDNYIISQRPESGSSLVLIKPYGVLESLSHLQVMNIASSSLDSSRDKGLQFVRKKLAELEMSFHHLENDVTIPDVDLEIHPAIEDAIEKNQGADDLTELDAKTLNELQTCVNSWIKQIQTVTKLDRDPAEPGSSTASEINFWLTMEDKLDYISKQLDAKPVTLTLDVLKNAKRFHATVSFLSDTGLKEAQDMVSKYNVLLRDFPLDELMSADSLDTLTTSLVSVFNHVNKKFRLSTYPVWRCLALVGCVSGDFDKQIKVILSRLELSLMQLPSTEFNQVIDSVNNVFNVWNDLNKEFTNTARDVSRRRQGTSLGEKFIPIRVKVRHSETQNRIAYIANFRQAHEDLVATLGKVSEAAGVDIDEITTGYELVRNVPDVLDVSHEALAHWNRLEEGYNNATVSVERSIISILRDRLALAKNSAEMFRVFAKFNSLFIRPTIRGAIHEYQSRLIENVKHDLVELQQKFKRKYGNSETFEMAKLRDLPPIAGAIIWMKQLERQLDLYMSRVESVLGAGWQHYADGKVLHEESVVFRKSLDARVVYEAWIRGVKSRGSGGPVFKISRESRESQELVLSVSFSPTSITLFKEVRNLLNMKFQVPHTLVSMANDAKTIYPFAVSLMDSVQVMDRTLSVIDSRDLPRELLFGFENAIYNLVSRGMSTTWDDLLHMDTSGKNQHQRFVYKLSDAVHTLLTKSERLSEVWGHVISNHLMELESCDFSRDEFAKVLADLQAAYDSLEHDGFANMQAFARTLNLKVKTILEKRLGQEYAQFFDKTQFGNHVMVLKNNVICVEPPLQDSRVKFVGHVMQLKNTVAGLTQIEGVSRVFEGGIQTYESLMDDSRTLTSREKSTRDHASSRDLYLTFDHAYSAASAYIAKWTHFQSLWTLSPDHVISILGDDLSKWLAVLQEIRKSRASTFDSNSSHVSFGNGEVFKLDIGHVTSRISSKYDAWQSSILQKFAEKLSTQSRDLCGEMDRIRADLEPSGIDSSVEKTLEFVTCVVDTRNEKLPNWESKVGLLKTCQNTLIRNRFVFPQDWLYIDHVESLFETLQELIETKEGIIEGQRDALKSKITVELGRFGDRVESHVSTWAETKEQGLGQTGDKSREQSRELLHKHLTTTNKLLHDFTVLESASRALDIPCDVTSASEILNVVSGEIQDFITVFATLESVWKGVDELREMSWHVISVRKLRSIIDSLVISSKSMPSRVRQYAAFDHVQQELKSLLKTLPLISQLKSDAFKTRHWEQLAKMVKKPTLRLSNHLTLGNVWDCGLELYESQIKALIAQAQGELVLEEFLAGVRSTWTNLTLNLVNFKNKVRLIKNWDEIFLTCSDHMTGLLGMHNSPYFKVFEEECHGWENKLSRVQTLFEIWINVQKQWVYLEGLFGAENGSEVRAILPLETSRFGNINAEFMLLWKQVYKSPLISDVINIAQIDETLPRLNDALAKIQKSLGEFLEQQRQLFPRFYFVGDEDLLEMIGSPNTLNSHVKKMFSGVSSVDQDEDGRILGVASRESEIVPLLAPITTLGVKIETTLKHLESGIRSSLKNLLGQALEDFSTEFSAKQFMIWIQKYPGQIALLALKIWWTAEGEKGEYATARDACVNMLGQLAEHVSRELTALDRLKCENLITELIHLRDSCDEPTNSDGAARDASSYDWLKLMRFYRDGAGEVTVRQDLATFSYSWEYLGVPPRLVSTPLVDACYRCMTSALASKQGGSPFGPAGTGKTESIKSLGQNLGVFVLVFNCDESFNFQAISRILAGICQAGVWACFDEFNRLDESSLSAVTSLIEVIQGGLARDVDASRERVSLGSRDITLLPSTGIFITLNPAYLGRSTLPDNLKKLFRPFSMAKPDKEEICQVVLYSQGFSEARSLAQKVVPFFERCEKDLSEQKHYDWGLRAVKSVLRGARTREQPHDESTSEELAMQTASITRSLQTTICPMLVEEDSAKFGTILEDIFGAVEPVEISQELEFRLVESAAQHGYTPSPPWVTKCAQLNDLISNHHGVMLVGAAGSGKSAIVQTLGTSLGAKISVIDPKVMSKEELYGSLDATTRDWKDGVFTSILRNVINNVTGESSRSPHWIVFDGDVDPDWVENLNSVLDDNKVFTLASGERLQLPDHVTILFEVDSLQYATPATVSRCGMVYVGDNVVDKRDLIDHHLKKFSAKKLDVDVALELLESGPRLPVWTSSAEAAAGVASLDGAVDGALTSGRASSTPPPDTPETIVSAAMVTLTACALTHIDDILSQARSFTHVMEFTPIRAISTLFAFVEDACKSLLVAQVTLSHDQVNAYLTRRLVLALIWSFSGDSRDMERHNFSKFLFEKVFMGVSALSSVNYAELCVEETLNHEVSFEGAWTRYKVADTALPTHAITNPNTIIPTTDTVKHEHIIYGLLSSHKPVLLCGPPGSGKTMTLFGALRRSDRFDMVALNFSKTSDPGLVLKTLFQRCQVTTGSHASGSRGPVLSPRIPGKWIILFCDEINLPSRDQYGTQHVISFLRQLIEKNGFWYNNEWTTLERIQVVGACNPPEDVGRNVLSQRILRHVTLVNVGYPGNESLNQIYGSFNKSLLKCIPSLAGYGDQLTKTMISYYQSFSDVFTSASHVHYIYSPRELTRWSRGIYEAISQLETLSVDGLVQVVGHEGMRLFLDRLVTDEEKEKGLAMLVNVLSREFTLGSAHVSSLLTDLLFSNWTTKHYLPISKELITSYVTSRVPTFCEEELDTPFVLSDDVIEHILRIDRVLRQPQGHMILIGEAGSGRTTMTRFVAWLAGVKCFQLRVSRDYQVTDFDSDLRALLLNCVSQKMCFLLNEADLTPLYLERMNTLLANAEIPGLFQDDDWSMLMSHVRQESSKAGILLDSDQEVYEWFTQKVVENLHVILVTQKGIDLTSSPALLNRCVLNWMGNWSGQGVTQMAEKMCQQLDVSAETLQVFGSLHVTPDLSLASIKLFIKVYLEKKAQLQQEQRHLNSGVDKLKETVLAVREMELTLEKSKIELNAKTEAAQRTLQQMITNQNDAEKKKQASLQIQESLESQKEEIARRQEVVAKDLALAEPAVISAKKSVSNIKKQHLTELRSMLNPPETIKLCMESVCVILGYKTSSWRDVQAIIRRDDFISSIVNFDSSEMDSRLRLTMEREYLSRENYTYEAANRASKACGPLLQWVVAQIQYCEILERISPLKEEVEMLRHQSQQTQAQATAICDMIDELEGKIEGYRTEYAGLIGESERLKDELATVGERITRSRDLVTSLSDEKRRWAKSIVDFDSKLANLAGNCLICGFALARWGGLSQKQRGELLQAVLTQLDSRHVKYNLPTQDEILAFLDTPDLSHLPSRDPLSVENAVIVESASTYPLIIDPTDRIRQFLIKQYKPVITSFLDSAFVKHLETALRFGQVILITDAEYLDPVINPVLNKEYHKTGGRTLIQLGKSLIDFNSNFRLFLLSRDSSPSSFSAHVTSRTTRVNFTVTDASLERQLSSHVLAKKRPDVDEKRKSLIKLQNECQANLRALEADLLASLAESEDILGNNAVMVKLEKLKQEARHLTQQGEEAQEALGHVDLITKQFDPLAQAATRLFAVMQKLSSVNVVYKFSLEFFLQVFLEVISTDCDDVQILTKQLFIAVYKQVSSALFYKDRYIFCLLIIEAFTGERDHVTATEDLTQIINSLGSHHFGDLQSESLDETVTEGNHLVMMVSRGGADATYLVRDIAQKIGMTTQTVSMGSLESQNMADKMIQAASQSGEWVLVQNAHLERQWLTKLEKWLRLNVGRHHTSFRLFVSFDEASCDVVPSTLLLMSRLVACETSSGVKAGLEMAWRDTQDAKPVELTRLNFLASWLHVCIVDLARFVPLGFAKDYGFHEGDLAASLRAIEGWVRHVSGQRDNIAPHSIPWHAVVSVLSDIYSAKIDIAADLARLQEMVQQVMQVDYFDNESRALGPCKLTTGSRVADFQTWTNELPVQDATWLGLHESADEELRIVEAGRVVGFVEELRD</sequence>
<evidence type="ECO:0000256" key="7">
    <source>
        <dbReference type="ARBA" id="ARBA00022737"/>
    </source>
</evidence>
<feature type="domain" description="AAA+ ATPase" evidence="16">
    <location>
        <begin position="2048"/>
        <end position="2306"/>
    </location>
</feature>
<evidence type="ECO:0000256" key="15">
    <source>
        <dbReference type="SAM" id="Coils"/>
    </source>
</evidence>
<dbReference type="GO" id="GO:0005816">
    <property type="term" value="C:spindle pole body"/>
    <property type="evidence" value="ECO:0007669"/>
    <property type="project" value="UniProtKB-ARBA"/>
</dbReference>
<dbReference type="FunFam" id="1.20.920.20:FF:000002">
    <property type="entry name" value="Cytoplasmic dynein 1 heavy chain"/>
    <property type="match status" value="1"/>
</dbReference>
<dbReference type="GO" id="GO:0007052">
    <property type="term" value="P:mitotic spindle organization"/>
    <property type="evidence" value="ECO:0007669"/>
    <property type="project" value="TreeGrafter"/>
</dbReference>
<dbReference type="Pfam" id="PF08393">
    <property type="entry name" value="DHC_N2"/>
    <property type="match status" value="1"/>
</dbReference>
<dbReference type="FunFam" id="1.10.8.1220:FF:000016">
    <property type="entry name" value="Dynein heavy chain family protein"/>
    <property type="match status" value="1"/>
</dbReference>
<dbReference type="FunFam" id="3.40.50.300:FF:000996">
    <property type="entry name" value="Cytoplasmic dynein heavy chain"/>
    <property type="match status" value="1"/>
</dbReference>
<comment type="similarity">
    <text evidence="2">Belongs to the dynein heavy chain family.</text>
</comment>
<dbReference type="InterPro" id="IPR013594">
    <property type="entry name" value="Dynein_heavy_tail"/>
</dbReference>
<evidence type="ECO:0000256" key="3">
    <source>
        <dbReference type="ARBA" id="ARBA00011655"/>
    </source>
</evidence>
<dbReference type="Gene3D" id="1.10.287.2620">
    <property type="match status" value="1"/>
</dbReference>
<evidence type="ECO:0000256" key="12">
    <source>
        <dbReference type="ARBA" id="ARBA00023175"/>
    </source>
</evidence>
<dbReference type="Pfam" id="PF12781">
    <property type="entry name" value="AAA_9"/>
    <property type="match status" value="1"/>
</dbReference>
<dbReference type="PANTHER" id="PTHR10676:SF314">
    <property type="entry name" value="CYTOPLASMIC DYNEIN 1 HEAVY CHAIN 1"/>
    <property type="match status" value="1"/>
</dbReference>
<dbReference type="Gene3D" id="1.20.58.1120">
    <property type="match status" value="1"/>
</dbReference>
<protein>
    <recommendedName>
        <fullName evidence="4">Dynein heavy chain, cytoplasmic</fullName>
    </recommendedName>
    <alternativeName>
        <fullName evidence="14">Dynein heavy chain, cytosolic</fullName>
    </alternativeName>
</protein>
<dbReference type="Pfam" id="PF12777">
    <property type="entry name" value="MT"/>
    <property type="match status" value="1"/>
</dbReference>
<dbReference type="InterPro" id="IPR013602">
    <property type="entry name" value="Dynein_heavy_linker"/>
</dbReference>
<feature type="domain" description="AAA+ ATPase" evidence="16">
    <location>
        <begin position="1758"/>
        <end position="1931"/>
    </location>
</feature>
<reference evidence="17 18" key="1">
    <citation type="submission" date="2018-07" db="EMBL/GenBank/DDBJ databases">
        <title>Draft Genome Assemblies for Five Robust Yarrowia lipolytica Strains Exhibiting High Lipid Production and Pentose Sugar Utilization and Sugar Alcohol Secretion from Undetoxified Lignocellulosic Biomass Hydrolysates.</title>
        <authorList>
            <consortium name="DOE Joint Genome Institute"/>
            <person name="Walker C."/>
            <person name="Ryu S."/>
            <person name="Na H."/>
            <person name="Zane M."/>
            <person name="LaButti K."/>
            <person name="Lipzen A."/>
            <person name="Haridas S."/>
            <person name="Barry K."/>
            <person name="Grigoriev I.V."/>
            <person name="Quarterman J."/>
            <person name="Slininger P."/>
            <person name="Dien B."/>
            <person name="Trinh C.T."/>
        </authorList>
    </citation>
    <scope>NUCLEOTIDE SEQUENCE [LARGE SCALE GENOMIC DNA]</scope>
    <source>
        <strain evidence="17 18">YB392</strain>
    </source>
</reference>